<evidence type="ECO:0000313" key="3">
    <source>
        <dbReference type="Proteomes" id="UP000219621"/>
    </source>
</evidence>
<dbReference type="InterPro" id="IPR007481">
    <property type="entry name" value="SspB"/>
</dbReference>
<proteinExistence type="predicted"/>
<dbReference type="InterPro" id="IPR036760">
    <property type="entry name" value="SspB-like_sf"/>
</dbReference>
<evidence type="ECO:0008006" key="4">
    <source>
        <dbReference type="Google" id="ProtNLM"/>
    </source>
</evidence>
<dbReference type="Pfam" id="PF04386">
    <property type="entry name" value="SspB"/>
    <property type="match status" value="1"/>
</dbReference>
<evidence type="ECO:0000256" key="1">
    <source>
        <dbReference type="SAM" id="MobiDB-lite"/>
    </source>
</evidence>
<dbReference type="SUPFAM" id="SSF101738">
    <property type="entry name" value="SspB-like"/>
    <property type="match status" value="1"/>
</dbReference>
<dbReference type="RefSeq" id="WP_245913491.1">
    <property type="nucleotide sequence ID" value="NZ_OCNJ01000006.1"/>
</dbReference>
<feature type="region of interest" description="Disordered" evidence="1">
    <location>
        <begin position="131"/>
        <end position="191"/>
    </location>
</feature>
<keyword evidence="3" id="KW-1185">Reference proteome</keyword>
<feature type="compositionally biased region" description="Basic and acidic residues" evidence="1">
    <location>
        <begin position="152"/>
        <end position="164"/>
    </location>
</feature>
<protein>
    <recommendedName>
        <fullName evidence="4">Stringent starvation protein B</fullName>
    </recommendedName>
</protein>
<dbReference type="AlphaFoldDB" id="A0A286GNN9"/>
<evidence type="ECO:0000313" key="2">
    <source>
        <dbReference type="EMBL" id="SOD97122.1"/>
    </source>
</evidence>
<organism evidence="2 3">
    <name type="scientific">Caenispirillum bisanense</name>
    <dbReference type="NCBI Taxonomy" id="414052"/>
    <lineage>
        <taxon>Bacteria</taxon>
        <taxon>Pseudomonadati</taxon>
        <taxon>Pseudomonadota</taxon>
        <taxon>Alphaproteobacteria</taxon>
        <taxon>Rhodospirillales</taxon>
        <taxon>Novispirillaceae</taxon>
        <taxon>Caenispirillum</taxon>
    </lineage>
</organism>
<dbReference type="Proteomes" id="UP000219621">
    <property type="component" value="Unassembled WGS sequence"/>
</dbReference>
<name>A0A286GNN9_9PROT</name>
<gene>
    <name evidence="2" type="ORF">SAMN05421508_106262</name>
</gene>
<sequence>MHEHDDRTDGFNYEEMVEDALRGVLRRALERTAADGLPGEHHFYITFRTDAPGVVLPERLKAQHPETMTIVLQHQYYDLGVTQDEFTVTLSFSSKLEKLDIPFAAVTAFADPYAKFGLQFHVGLDDDDLDDLDGFDDEDQDDDEDDGTDASVLRHDPKGGERPEQAGTGGDDDDPDKGGDNVVTLDAFRKK</sequence>
<dbReference type="EMBL" id="OCNJ01000006">
    <property type="protein sequence ID" value="SOD97122.1"/>
    <property type="molecule type" value="Genomic_DNA"/>
</dbReference>
<accession>A0A286GNN9</accession>
<feature type="compositionally biased region" description="Acidic residues" evidence="1">
    <location>
        <begin position="131"/>
        <end position="148"/>
    </location>
</feature>
<dbReference type="Gene3D" id="2.30.30.220">
    <property type="entry name" value="SspB-like"/>
    <property type="match status" value="1"/>
</dbReference>
<reference evidence="3" key="1">
    <citation type="submission" date="2017-09" db="EMBL/GenBank/DDBJ databases">
        <authorList>
            <person name="Varghese N."/>
            <person name="Submissions S."/>
        </authorList>
    </citation>
    <scope>NUCLEOTIDE SEQUENCE [LARGE SCALE GENOMIC DNA]</scope>
    <source>
        <strain evidence="3">USBA 140</strain>
    </source>
</reference>